<dbReference type="Gene3D" id="3.10.580.10">
    <property type="entry name" value="CBS-domain"/>
    <property type="match status" value="1"/>
</dbReference>
<proteinExistence type="predicted"/>
<dbReference type="Pfam" id="PF03445">
    <property type="entry name" value="DUF294"/>
    <property type="match status" value="1"/>
</dbReference>
<dbReference type="InterPro" id="IPR014710">
    <property type="entry name" value="RmlC-like_jellyroll"/>
</dbReference>
<feature type="compositionally biased region" description="Low complexity" evidence="3">
    <location>
        <begin position="576"/>
        <end position="590"/>
    </location>
</feature>
<dbReference type="EMBL" id="PQCO01000013">
    <property type="protein sequence ID" value="PUE05789.1"/>
    <property type="molecule type" value="Genomic_DNA"/>
</dbReference>
<sequence length="590" mass="65246">MSQNLSRGSDTLVRPGDPYRQTLFVLVEGELIMHRPSGRQERVTPGEFLGLANYLDNNDYSTLAEVIRRSRVLLIPAQRLKHLEVERPDLFNMLNRIIASRLRERSPDRTISSGVLAQPVTRVMKSPVSACAPHTSLGEALLLMQERKIGALAVTDRHGRLRGVVSFSGLARAAILEGAAPDAGVLETARETPRVIDPDTPLWEAEELLKRHNVKYLLVTEAHRPIGMLSQSDILRVLISRPGTMTGRLRDAGSIKELAALSANLLPVATEARDSNHRPSDALRLLSEVHLIIQRRAIELTLRWMQRKGHGPPPLDYAFLIMGSGGRKEMLLNPDQDNGIILADDPGVDPEQADAWFELFCERVNRNLARVGYPLCPGQIMASNPAYRKRLSSWKTQVSRICARPSDRAARWSNVVFDFDTLYGNDALTMELRRHTLAELKAHPRLLGRMVADDAEGRPAIGLFNRLITTKSNARGEWIDVKRNGLRIVADAARIFSLQGGISVQNTGDRLEALVRTGSLSRDFIDSVQEAYEGLLDLLLAHQIRQMEGGEESRQADRPVPALAPDTQHPAHGDAGDQAAAGAAAGRVRD</sequence>
<dbReference type="Pfam" id="PF10335">
    <property type="entry name" value="DUF294_C"/>
    <property type="match status" value="1"/>
</dbReference>
<evidence type="ECO:0000313" key="6">
    <source>
        <dbReference type="Proteomes" id="UP000250928"/>
    </source>
</evidence>
<dbReference type="InterPro" id="IPR005105">
    <property type="entry name" value="GlnD_Uridyltrans_N"/>
</dbReference>
<dbReference type="CDD" id="cd02205">
    <property type="entry name" value="CBS_pair_SF"/>
    <property type="match status" value="1"/>
</dbReference>
<dbReference type="InterPro" id="IPR000595">
    <property type="entry name" value="cNMP-bd_dom"/>
</dbReference>
<keyword evidence="1 2" id="KW-0129">CBS domain</keyword>
<evidence type="ECO:0000256" key="2">
    <source>
        <dbReference type="PROSITE-ProRule" id="PRU00703"/>
    </source>
</evidence>
<evidence type="ECO:0000259" key="4">
    <source>
        <dbReference type="PROSITE" id="PS51371"/>
    </source>
</evidence>
<name>A0A6N4E4B5_9GAMM</name>
<accession>A0A6N4E4B5</accession>
<protein>
    <submittedName>
        <fullName evidence="5">Cyclic nucleotide-binding protein</fullName>
    </submittedName>
</protein>
<dbReference type="SUPFAM" id="SSF51206">
    <property type="entry name" value="cAMP-binding domain-like"/>
    <property type="match status" value="1"/>
</dbReference>
<dbReference type="CDD" id="cd00038">
    <property type="entry name" value="CAP_ED"/>
    <property type="match status" value="1"/>
</dbReference>
<dbReference type="Pfam" id="PF00571">
    <property type="entry name" value="CBS"/>
    <property type="match status" value="2"/>
</dbReference>
<dbReference type="PANTHER" id="PTHR43080:SF2">
    <property type="entry name" value="CBS DOMAIN-CONTAINING PROTEIN"/>
    <property type="match status" value="1"/>
</dbReference>
<evidence type="ECO:0000256" key="3">
    <source>
        <dbReference type="SAM" id="MobiDB-lite"/>
    </source>
</evidence>
<dbReference type="InterPro" id="IPR051257">
    <property type="entry name" value="Diverse_CBS-Domain"/>
</dbReference>
<feature type="domain" description="CBS" evidence="4">
    <location>
        <begin position="189"/>
        <end position="245"/>
    </location>
</feature>
<dbReference type="PROSITE" id="PS51371">
    <property type="entry name" value="CBS"/>
    <property type="match status" value="2"/>
</dbReference>
<dbReference type="InterPro" id="IPR046342">
    <property type="entry name" value="CBS_dom_sf"/>
</dbReference>
<organism evidence="5 6">
    <name type="scientific">Candidatus Sedimenticola endophacoides</name>
    <dbReference type="NCBI Taxonomy" id="2548426"/>
    <lineage>
        <taxon>Bacteria</taxon>
        <taxon>Pseudomonadati</taxon>
        <taxon>Pseudomonadota</taxon>
        <taxon>Gammaproteobacteria</taxon>
        <taxon>Chromatiales</taxon>
        <taxon>Sedimenticolaceae</taxon>
        <taxon>Sedimenticola</taxon>
    </lineage>
</organism>
<comment type="caution">
    <text evidence="5">The sequence shown here is derived from an EMBL/GenBank/DDBJ whole genome shotgun (WGS) entry which is preliminary data.</text>
</comment>
<dbReference type="AlphaFoldDB" id="A0A6N4E4B5"/>
<dbReference type="Pfam" id="PF00027">
    <property type="entry name" value="cNMP_binding"/>
    <property type="match status" value="1"/>
</dbReference>
<dbReference type="CDD" id="cd05401">
    <property type="entry name" value="NT_GlnE_GlnD_like"/>
    <property type="match status" value="1"/>
</dbReference>
<dbReference type="PANTHER" id="PTHR43080">
    <property type="entry name" value="CBS DOMAIN-CONTAINING PROTEIN CBSX3, MITOCHONDRIAL"/>
    <property type="match status" value="1"/>
</dbReference>
<evidence type="ECO:0000313" key="5">
    <source>
        <dbReference type="EMBL" id="PUE05789.1"/>
    </source>
</evidence>
<evidence type="ECO:0000256" key="1">
    <source>
        <dbReference type="ARBA" id="ARBA00023122"/>
    </source>
</evidence>
<dbReference type="Gene3D" id="2.60.120.10">
    <property type="entry name" value="Jelly Rolls"/>
    <property type="match status" value="1"/>
</dbReference>
<dbReference type="InterPro" id="IPR000644">
    <property type="entry name" value="CBS_dom"/>
</dbReference>
<dbReference type="GO" id="GO:0008773">
    <property type="term" value="F:[protein-PII] uridylyltransferase activity"/>
    <property type="evidence" value="ECO:0007669"/>
    <property type="project" value="InterPro"/>
</dbReference>
<gene>
    <name evidence="5" type="ORF">C3L24_00125</name>
</gene>
<dbReference type="SUPFAM" id="SSF54631">
    <property type="entry name" value="CBS-domain pair"/>
    <property type="match status" value="1"/>
</dbReference>
<feature type="domain" description="CBS" evidence="4">
    <location>
        <begin position="124"/>
        <end position="181"/>
    </location>
</feature>
<dbReference type="Proteomes" id="UP000250928">
    <property type="component" value="Unassembled WGS sequence"/>
</dbReference>
<dbReference type="InterPro" id="IPR018821">
    <property type="entry name" value="DUF294_put_nucleoTrafse_sb-bd"/>
</dbReference>
<dbReference type="SMART" id="SM00116">
    <property type="entry name" value="CBS"/>
    <property type="match status" value="2"/>
</dbReference>
<feature type="region of interest" description="Disordered" evidence="3">
    <location>
        <begin position="549"/>
        <end position="590"/>
    </location>
</feature>
<dbReference type="InterPro" id="IPR018490">
    <property type="entry name" value="cNMP-bd_dom_sf"/>
</dbReference>
<reference evidence="5 6" key="1">
    <citation type="submission" date="2018-01" db="EMBL/GenBank/DDBJ databases">
        <title>Novel co-symbiosis in the lucinid bivalve Phacoides pectinatus.</title>
        <authorList>
            <person name="Lim S.J."/>
            <person name="Davis B.G."/>
            <person name="Gill D.E."/>
            <person name="Engel A.S."/>
            <person name="Anderson L.C."/>
            <person name="Campbell B.J."/>
        </authorList>
    </citation>
    <scope>NUCLEOTIDE SEQUENCE [LARGE SCALE GENOMIC DNA]</scope>
    <source>
        <strain evidence="5">N3_P5</strain>
    </source>
</reference>